<accession>A0ACA9KFF9</accession>
<sequence length="188" mass="21637">MGRAIYVEKPIIDPLINFIPLIPTNNQAYTEEEKILEVTVVSQLDAEPERCFTSHDISDPVIVDISSVIKDNKSQLHKKREAVQDVFDFTAISVTEKNHMIKISITRNLLPITKNTDEKNSDNILEKQAKPLVSATQAEDDFDKMIMKAFEKEETRIEKERQNKATSNVQHFQKDIHIIVYLDIQESQ</sequence>
<comment type="caution">
    <text evidence="1">The sequence shown here is derived from an EMBL/GenBank/DDBJ whole genome shotgun (WGS) entry which is preliminary data.</text>
</comment>
<gene>
    <name evidence="1" type="ORF">DHETER_LOCUS1694</name>
</gene>
<keyword evidence="2" id="KW-1185">Reference proteome</keyword>
<dbReference type="EMBL" id="CAJVPU010001083">
    <property type="protein sequence ID" value="CAG8470568.1"/>
    <property type="molecule type" value="Genomic_DNA"/>
</dbReference>
<name>A0ACA9KFF9_9GLOM</name>
<evidence type="ECO:0000313" key="2">
    <source>
        <dbReference type="Proteomes" id="UP000789702"/>
    </source>
</evidence>
<dbReference type="Proteomes" id="UP000789702">
    <property type="component" value="Unassembled WGS sequence"/>
</dbReference>
<organism evidence="1 2">
    <name type="scientific">Dentiscutata heterogama</name>
    <dbReference type="NCBI Taxonomy" id="1316150"/>
    <lineage>
        <taxon>Eukaryota</taxon>
        <taxon>Fungi</taxon>
        <taxon>Fungi incertae sedis</taxon>
        <taxon>Mucoromycota</taxon>
        <taxon>Glomeromycotina</taxon>
        <taxon>Glomeromycetes</taxon>
        <taxon>Diversisporales</taxon>
        <taxon>Gigasporaceae</taxon>
        <taxon>Dentiscutata</taxon>
    </lineage>
</organism>
<proteinExistence type="predicted"/>
<protein>
    <submittedName>
        <fullName evidence="1">2358_t:CDS:1</fullName>
    </submittedName>
</protein>
<evidence type="ECO:0000313" key="1">
    <source>
        <dbReference type="EMBL" id="CAG8470568.1"/>
    </source>
</evidence>
<reference evidence="1" key="1">
    <citation type="submission" date="2021-06" db="EMBL/GenBank/DDBJ databases">
        <authorList>
            <person name="Kallberg Y."/>
            <person name="Tangrot J."/>
            <person name="Rosling A."/>
        </authorList>
    </citation>
    <scope>NUCLEOTIDE SEQUENCE</scope>
    <source>
        <strain evidence="1">IL203A</strain>
    </source>
</reference>